<name>B4IJH7_DROSE</name>
<evidence type="ECO:0000313" key="3">
    <source>
        <dbReference type="Proteomes" id="UP000001292"/>
    </source>
</evidence>
<feature type="region of interest" description="Disordered" evidence="1">
    <location>
        <begin position="27"/>
        <end position="67"/>
    </location>
</feature>
<evidence type="ECO:0000313" key="2">
    <source>
        <dbReference type="EMBL" id="EDW51168.1"/>
    </source>
</evidence>
<dbReference type="AlphaFoldDB" id="B4IJH7"/>
<dbReference type="GO" id="GO:0031514">
    <property type="term" value="C:motile cilium"/>
    <property type="evidence" value="ECO:0007669"/>
    <property type="project" value="EnsemblMetazoa"/>
</dbReference>
<dbReference type="InterPro" id="IPR033551">
    <property type="entry name" value="DRC7/lobo"/>
</dbReference>
<dbReference type="PhylomeDB" id="B4IJH7"/>
<reference evidence="2 3" key="1">
    <citation type="journal article" date="2007" name="Nature">
        <title>Evolution of genes and genomes on the Drosophila phylogeny.</title>
        <authorList>
            <consortium name="Drosophila 12 Genomes Consortium"/>
            <person name="Clark A.G."/>
            <person name="Eisen M.B."/>
            <person name="Smith D.R."/>
            <person name="Bergman C.M."/>
            <person name="Oliver B."/>
            <person name="Markow T.A."/>
            <person name="Kaufman T.C."/>
            <person name="Kellis M."/>
            <person name="Gelbart W."/>
            <person name="Iyer V.N."/>
            <person name="Pollard D.A."/>
            <person name="Sackton T.B."/>
            <person name="Larracuente A.M."/>
            <person name="Singh N.D."/>
            <person name="Abad J.P."/>
            <person name="Abt D.N."/>
            <person name="Adryan B."/>
            <person name="Aguade M."/>
            <person name="Akashi H."/>
            <person name="Anderson W.W."/>
            <person name="Aquadro C.F."/>
            <person name="Ardell D.H."/>
            <person name="Arguello R."/>
            <person name="Artieri C.G."/>
            <person name="Barbash D.A."/>
            <person name="Barker D."/>
            <person name="Barsanti P."/>
            <person name="Batterham P."/>
            <person name="Batzoglou S."/>
            <person name="Begun D."/>
            <person name="Bhutkar A."/>
            <person name="Blanco E."/>
            <person name="Bosak S.A."/>
            <person name="Bradley R.K."/>
            <person name="Brand A.D."/>
            <person name="Brent M.R."/>
            <person name="Brooks A.N."/>
            <person name="Brown R.H."/>
            <person name="Butlin R.K."/>
            <person name="Caggese C."/>
            <person name="Calvi B.R."/>
            <person name="Bernardo de Carvalho A."/>
            <person name="Caspi A."/>
            <person name="Castrezana S."/>
            <person name="Celniker S.E."/>
            <person name="Chang J.L."/>
            <person name="Chapple C."/>
            <person name="Chatterji S."/>
            <person name="Chinwalla A."/>
            <person name="Civetta A."/>
            <person name="Clifton S.W."/>
            <person name="Comeron J.M."/>
            <person name="Costello J.C."/>
            <person name="Coyne J.A."/>
            <person name="Daub J."/>
            <person name="David R.G."/>
            <person name="Delcher A.L."/>
            <person name="Delehaunty K."/>
            <person name="Do C.B."/>
            <person name="Ebling H."/>
            <person name="Edwards K."/>
            <person name="Eickbush T."/>
            <person name="Evans J.D."/>
            <person name="Filipski A."/>
            <person name="Findeiss S."/>
            <person name="Freyhult E."/>
            <person name="Fulton L."/>
            <person name="Fulton R."/>
            <person name="Garcia A.C."/>
            <person name="Gardiner A."/>
            <person name="Garfield D.A."/>
            <person name="Garvin B.E."/>
            <person name="Gibson G."/>
            <person name="Gilbert D."/>
            <person name="Gnerre S."/>
            <person name="Godfrey J."/>
            <person name="Good R."/>
            <person name="Gotea V."/>
            <person name="Gravely B."/>
            <person name="Greenberg A.J."/>
            <person name="Griffiths-Jones S."/>
            <person name="Gross S."/>
            <person name="Guigo R."/>
            <person name="Gustafson E.A."/>
            <person name="Haerty W."/>
            <person name="Hahn M.W."/>
            <person name="Halligan D.L."/>
            <person name="Halpern A.L."/>
            <person name="Halter G.M."/>
            <person name="Han M.V."/>
            <person name="Heger A."/>
            <person name="Hillier L."/>
            <person name="Hinrichs A.S."/>
            <person name="Holmes I."/>
            <person name="Hoskins R.A."/>
            <person name="Hubisz M.J."/>
            <person name="Hultmark D."/>
            <person name="Huntley M.A."/>
            <person name="Jaffe D.B."/>
            <person name="Jagadeeshan S."/>
            <person name="Jeck W.R."/>
            <person name="Johnson J."/>
            <person name="Jones C.D."/>
            <person name="Jordan W.C."/>
            <person name="Karpen G.H."/>
            <person name="Kataoka E."/>
            <person name="Keightley P.D."/>
            <person name="Kheradpour P."/>
            <person name="Kirkness E.F."/>
            <person name="Koerich L.B."/>
            <person name="Kristiansen K."/>
            <person name="Kudrna D."/>
            <person name="Kulathinal R.J."/>
            <person name="Kumar S."/>
            <person name="Kwok R."/>
            <person name="Lander E."/>
            <person name="Langley C.H."/>
            <person name="Lapoint R."/>
            <person name="Lazzaro B.P."/>
            <person name="Lee S.J."/>
            <person name="Levesque L."/>
            <person name="Li R."/>
            <person name="Lin C.F."/>
            <person name="Lin M.F."/>
            <person name="Lindblad-Toh K."/>
            <person name="Llopart A."/>
            <person name="Long M."/>
            <person name="Low L."/>
            <person name="Lozovsky E."/>
            <person name="Lu J."/>
            <person name="Luo M."/>
            <person name="Machado C.A."/>
            <person name="Makalowski W."/>
            <person name="Marzo M."/>
            <person name="Matsuda M."/>
            <person name="Matzkin L."/>
            <person name="McAllister B."/>
            <person name="McBride C.S."/>
            <person name="McKernan B."/>
            <person name="McKernan K."/>
            <person name="Mendez-Lago M."/>
            <person name="Minx P."/>
            <person name="Mollenhauer M.U."/>
            <person name="Montooth K."/>
            <person name="Mount S.M."/>
            <person name="Mu X."/>
            <person name="Myers E."/>
            <person name="Negre B."/>
            <person name="Newfeld S."/>
            <person name="Nielsen R."/>
            <person name="Noor M.A."/>
            <person name="O'Grady P."/>
            <person name="Pachter L."/>
            <person name="Papaceit M."/>
            <person name="Parisi M.J."/>
            <person name="Parisi M."/>
            <person name="Parts L."/>
            <person name="Pedersen J.S."/>
            <person name="Pesole G."/>
            <person name="Phillippy A.M."/>
            <person name="Ponting C.P."/>
            <person name="Pop M."/>
            <person name="Porcelli D."/>
            <person name="Powell J.R."/>
            <person name="Prohaska S."/>
            <person name="Pruitt K."/>
            <person name="Puig M."/>
            <person name="Quesneville H."/>
            <person name="Ram K.R."/>
            <person name="Rand D."/>
            <person name="Rasmussen M.D."/>
            <person name="Reed L.K."/>
            <person name="Reenan R."/>
            <person name="Reily A."/>
            <person name="Remington K.A."/>
            <person name="Rieger T.T."/>
            <person name="Ritchie M.G."/>
            <person name="Robin C."/>
            <person name="Rogers Y.H."/>
            <person name="Rohde C."/>
            <person name="Rozas J."/>
            <person name="Rubenfield M.J."/>
            <person name="Ruiz A."/>
            <person name="Russo S."/>
            <person name="Salzberg S.L."/>
            <person name="Sanchez-Gracia A."/>
            <person name="Saranga D.J."/>
            <person name="Sato H."/>
            <person name="Schaeffer S.W."/>
            <person name="Schatz M.C."/>
            <person name="Schlenke T."/>
            <person name="Schwartz R."/>
            <person name="Segarra C."/>
            <person name="Singh R.S."/>
            <person name="Sirot L."/>
            <person name="Sirota M."/>
            <person name="Sisneros N.B."/>
            <person name="Smith C.D."/>
            <person name="Smith T.F."/>
            <person name="Spieth J."/>
            <person name="Stage D.E."/>
            <person name="Stark A."/>
            <person name="Stephan W."/>
            <person name="Strausberg R.L."/>
            <person name="Strempel S."/>
            <person name="Sturgill D."/>
            <person name="Sutton G."/>
            <person name="Sutton G.G."/>
            <person name="Tao W."/>
            <person name="Teichmann S."/>
            <person name="Tobari Y.N."/>
            <person name="Tomimura Y."/>
            <person name="Tsolas J.M."/>
            <person name="Valente V.L."/>
            <person name="Venter E."/>
            <person name="Venter J.C."/>
            <person name="Vicario S."/>
            <person name="Vieira F.G."/>
            <person name="Vilella A.J."/>
            <person name="Villasante A."/>
            <person name="Walenz B."/>
            <person name="Wang J."/>
            <person name="Wasserman M."/>
            <person name="Watts T."/>
            <person name="Wilson D."/>
            <person name="Wilson R.K."/>
            <person name="Wing R.A."/>
            <person name="Wolfner M.F."/>
            <person name="Wong A."/>
            <person name="Wong G.K."/>
            <person name="Wu C.I."/>
            <person name="Wu G."/>
            <person name="Yamamoto D."/>
            <person name="Yang H.P."/>
            <person name="Yang S.P."/>
            <person name="Yorke J.A."/>
            <person name="Yoshida K."/>
            <person name="Zdobnov E."/>
            <person name="Zhang P."/>
            <person name="Zhang Y."/>
            <person name="Zimin A.V."/>
            <person name="Baldwin J."/>
            <person name="Abdouelleil A."/>
            <person name="Abdulkadir J."/>
            <person name="Abebe A."/>
            <person name="Abera B."/>
            <person name="Abreu J."/>
            <person name="Acer S.C."/>
            <person name="Aftuck L."/>
            <person name="Alexander A."/>
            <person name="An P."/>
            <person name="Anderson E."/>
            <person name="Anderson S."/>
            <person name="Arachi H."/>
            <person name="Azer M."/>
            <person name="Bachantsang P."/>
            <person name="Barry A."/>
            <person name="Bayul T."/>
            <person name="Berlin A."/>
            <person name="Bessette D."/>
            <person name="Bloom T."/>
            <person name="Blye J."/>
            <person name="Boguslavskiy L."/>
            <person name="Bonnet C."/>
            <person name="Boukhgalter B."/>
            <person name="Bourzgui I."/>
            <person name="Brown A."/>
            <person name="Cahill P."/>
            <person name="Channer S."/>
            <person name="Cheshatsang Y."/>
            <person name="Chuda L."/>
            <person name="Citroen M."/>
            <person name="Collymore A."/>
            <person name="Cooke P."/>
            <person name="Costello M."/>
            <person name="D'Aco K."/>
            <person name="Daza R."/>
            <person name="De Haan G."/>
            <person name="DeGray S."/>
            <person name="DeMaso C."/>
            <person name="Dhargay N."/>
            <person name="Dooley K."/>
            <person name="Dooley E."/>
            <person name="Doricent M."/>
            <person name="Dorje P."/>
            <person name="Dorjee K."/>
            <person name="Dupes A."/>
            <person name="Elong R."/>
            <person name="Falk J."/>
            <person name="Farina A."/>
            <person name="Faro S."/>
            <person name="Ferguson D."/>
            <person name="Fisher S."/>
            <person name="Foley C.D."/>
            <person name="Franke A."/>
            <person name="Friedrich D."/>
            <person name="Gadbois L."/>
            <person name="Gearin G."/>
            <person name="Gearin C.R."/>
            <person name="Giannoukos G."/>
            <person name="Goode T."/>
            <person name="Graham J."/>
            <person name="Grandbois E."/>
            <person name="Grewal S."/>
            <person name="Gyaltsen K."/>
            <person name="Hafez N."/>
            <person name="Hagos B."/>
            <person name="Hall J."/>
            <person name="Henson C."/>
            <person name="Hollinger A."/>
            <person name="Honan T."/>
            <person name="Huard M.D."/>
            <person name="Hughes L."/>
            <person name="Hurhula B."/>
            <person name="Husby M.E."/>
            <person name="Kamat A."/>
            <person name="Kanga B."/>
            <person name="Kashin S."/>
            <person name="Khazanovich D."/>
            <person name="Kisner P."/>
            <person name="Lance K."/>
            <person name="Lara M."/>
            <person name="Lee W."/>
            <person name="Lennon N."/>
            <person name="Letendre F."/>
            <person name="LeVine R."/>
            <person name="Lipovsky A."/>
            <person name="Liu X."/>
            <person name="Liu J."/>
            <person name="Liu S."/>
            <person name="Lokyitsang T."/>
            <person name="Lokyitsang Y."/>
            <person name="Lubonja R."/>
            <person name="Lui A."/>
            <person name="MacDonald P."/>
            <person name="Magnisalis V."/>
            <person name="Maru K."/>
            <person name="Matthews C."/>
            <person name="McCusker W."/>
            <person name="McDonough S."/>
            <person name="Mehta T."/>
            <person name="Meldrim J."/>
            <person name="Meneus L."/>
            <person name="Mihai O."/>
            <person name="Mihalev A."/>
            <person name="Mihova T."/>
            <person name="Mittelman R."/>
            <person name="Mlenga V."/>
            <person name="Montmayeur A."/>
            <person name="Mulrain L."/>
            <person name="Navidi A."/>
            <person name="Naylor J."/>
            <person name="Negash T."/>
            <person name="Nguyen T."/>
            <person name="Nguyen N."/>
            <person name="Nicol R."/>
            <person name="Norbu C."/>
            <person name="Norbu N."/>
            <person name="Novod N."/>
            <person name="O'Neill B."/>
            <person name="Osman S."/>
            <person name="Markiewicz E."/>
            <person name="Oyono O.L."/>
            <person name="Patti C."/>
            <person name="Phunkhang P."/>
            <person name="Pierre F."/>
            <person name="Priest M."/>
            <person name="Raghuraman S."/>
            <person name="Rege F."/>
            <person name="Reyes R."/>
            <person name="Rise C."/>
            <person name="Rogov P."/>
            <person name="Ross K."/>
            <person name="Ryan E."/>
            <person name="Settipalli S."/>
            <person name="Shea T."/>
            <person name="Sherpa N."/>
            <person name="Shi L."/>
            <person name="Shih D."/>
            <person name="Sparrow T."/>
            <person name="Spaulding J."/>
            <person name="Stalker J."/>
            <person name="Stange-Thomann N."/>
            <person name="Stavropoulos S."/>
            <person name="Stone C."/>
            <person name="Strader C."/>
            <person name="Tesfaye S."/>
            <person name="Thomson T."/>
            <person name="Thoulutsang Y."/>
            <person name="Thoulutsang D."/>
            <person name="Topham K."/>
            <person name="Topping I."/>
            <person name="Tsamla T."/>
            <person name="Vassiliev H."/>
            <person name="Vo A."/>
            <person name="Wangchuk T."/>
            <person name="Wangdi T."/>
            <person name="Weiand M."/>
            <person name="Wilkinson J."/>
            <person name="Wilson A."/>
            <person name="Yadav S."/>
            <person name="Young G."/>
            <person name="Yu Q."/>
            <person name="Zembek L."/>
            <person name="Zhong D."/>
            <person name="Zimmer A."/>
            <person name="Zwirko Z."/>
            <person name="Jaffe D.B."/>
            <person name="Alvarez P."/>
            <person name="Brockman W."/>
            <person name="Butler J."/>
            <person name="Chin C."/>
            <person name="Gnerre S."/>
            <person name="Grabherr M."/>
            <person name="Kleber M."/>
            <person name="Mauceli E."/>
            <person name="MacCallum I."/>
        </authorList>
    </citation>
    <scope>NUCLEOTIDE SEQUENCE [LARGE SCALE GENOMIC DNA]</scope>
    <source>
        <strain evidence="3">Rob3c / Tucson 14021-0248.25</strain>
    </source>
</reference>
<feature type="compositionally biased region" description="Low complexity" evidence="1">
    <location>
        <begin position="58"/>
        <end position="67"/>
    </location>
</feature>
<dbReference type="STRING" id="7238.B4IJH7"/>
<dbReference type="GO" id="GO:0030317">
    <property type="term" value="P:flagellated sperm motility"/>
    <property type="evidence" value="ECO:0007669"/>
    <property type="project" value="EnsemblMetazoa"/>
</dbReference>
<proteinExistence type="predicted"/>
<evidence type="ECO:0000256" key="1">
    <source>
        <dbReference type="SAM" id="MobiDB-lite"/>
    </source>
</evidence>
<protein>
    <submittedName>
        <fullName evidence="2">GM17745</fullName>
    </submittedName>
</protein>
<dbReference type="EMBL" id="CH480848">
    <property type="protein sequence ID" value="EDW51168.1"/>
    <property type="molecule type" value="Genomic_DNA"/>
</dbReference>
<keyword evidence="3" id="KW-1185">Reference proteome</keyword>
<gene>
    <name evidence="2" type="primary">Dsec\GM17745</name>
    <name evidence="2" type="ORF">Dsec_GM17745</name>
</gene>
<dbReference type="PANTHER" id="PTHR35249">
    <property type="entry name" value="DYNEIN REGULATORY COMPLEX SUBUNIT 7"/>
    <property type="match status" value="1"/>
</dbReference>
<organism evidence="3">
    <name type="scientific">Drosophila sechellia</name>
    <name type="common">Fruit fly</name>
    <dbReference type="NCBI Taxonomy" id="7238"/>
    <lineage>
        <taxon>Eukaryota</taxon>
        <taxon>Metazoa</taxon>
        <taxon>Ecdysozoa</taxon>
        <taxon>Arthropoda</taxon>
        <taxon>Hexapoda</taxon>
        <taxon>Insecta</taxon>
        <taxon>Pterygota</taxon>
        <taxon>Neoptera</taxon>
        <taxon>Endopterygota</taxon>
        <taxon>Diptera</taxon>
        <taxon>Brachycera</taxon>
        <taxon>Muscomorpha</taxon>
        <taxon>Ephydroidea</taxon>
        <taxon>Drosophilidae</taxon>
        <taxon>Drosophila</taxon>
        <taxon>Sophophora</taxon>
    </lineage>
</organism>
<dbReference type="Proteomes" id="UP000001292">
    <property type="component" value="Unassembled WGS sequence"/>
</dbReference>
<accession>B4IJH7</accession>
<dbReference type="GO" id="GO:0046693">
    <property type="term" value="P:sperm storage"/>
    <property type="evidence" value="ECO:0007669"/>
    <property type="project" value="EnsemblMetazoa"/>
</dbReference>
<sequence>MPKVLFQKYKKVVSNIDPSRYSAKFKEIDEQRRSQGSESDFPEEMEGEFEAEMEEMGSSEFSLSEGEPSLNIGKIDLSFPETVEEFENSPQCYPPSYYTLSPKERLLLLYAENFRKQLVLSYPKRRAMVLALPNECKVQKFVCTTIRPTAFIYTQLISSVEEIAKFVADFIQYEPLQDPMNLTLQHYSDK</sequence>
<dbReference type="OMA" id="EEEMGTY"/>
<dbReference type="HOGENOM" id="CLU_125155_0_0_1"/>
<dbReference type="PANTHER" id="PTHR35249:SF2">
    <property type="entry name" value="DYNEIN REGULATORY COMPLEX SUBUNIT 7"/>
    <property type="match status" value="1"/>
</dbReference>
<feature type="compositionally biased region" description="Acidic residues" evidence="1">
    <location>
        <begin position="40"/>
        <end position="57"/>
    </location>
</feature>